<evidence type="ECO:0000313" key="2">
    <source>
        <dbReference type="EMBL" id="KAG6451528.1"/>
    </source>
</evidence>
<dbReference type="Pfam" id="PF03260">
    <property type="entry name" value="Lipoprotein_11"/>
    <property type="match status" value="1"/>
</dbReference>
<reference evidence="2" key="2">
    <citation type="submission" date="2020-12" db="EMBL/GenBank/DDBJ databases">
        <authorList>
            <person name="Kanost M."/>
        </authorList>
    </citation>
    <scope>NUCLEOTIDE SEQUENCE</scope>
</reference>
<dbReference type="InterPro" id="IPR004943">
    <property type="entry name" value="Lipoprotein_11"/>
</dbReference>
<name>A0A921Z522_MANSE</name>
<accession>A0A921Z522</accession>
<reference evidence="2" key="1">
    <citation type="journal article" date="2016" name="Insect Biochem. Mol. Biol.">
        <title>Multifaceted biological insights from a draft genome sequence of the tobacco hornworm moth, Manduca sexta.</title>
        <authorList>
            <person name="Kanost M.R."/>
            <person name="Arrese E.L."/>
            <person name="Cao X."/>
            <person name="Chen Y.R."/>
            <person name="Chellapilla S."/>
            <person name="Goldsmith M.R."/>
            <person name="Grosse-Wilde E."/>
            <person name="Heckel D.G."/>
            <person name="Herndon N."/>
            <person name="Jiang H."/>
            <person name="Papanicolaou A."/>
            <person name="Qu J."/>
            <person name="Soulages J.L."/>
            <person name="Vogel H."/>
            <person name="Walters J."/>
            <person name="Waterhouse R.M."/>
            <person name="Ahn S.J."/>
            <person name="Almeida F.C."/>
            <person name="An C."/>
            <person name="Aqrawi P."/>
            <person name="Bretschneider A."/>
            <person name="Bryant W.B."/>
            <person name="Bucks S."/>
            <person name="Chao H."/>
            <person name="Chevignon G."/>
            <person name="Christen J.M."/>
            <person name="Clarke D.F."/>
            <person name="Dittmer N.T."/>
            <person name="Ferguson L.C.F."/>
            <person name="Garavelou S."/>
            <person name="Gordon K.H.J."/>
            <person name="Gunaratna R.T."/>
            <person name="Han Y."/>
            <person name="Hauser F."/>
            <person name="He Y."/>
            <person name="Heidel-Fischer H."/>
            <person name="Hirsh A."/>
            <person name="Hu Y."/>
            <person name="Jiang H."/>
            <person name="Kalra D."/>
            <person name="Klinner C."/>
            <person name="Konig C."/>
            <person name="Kovar C."/>
            <person name="Kroll A.R."/>
            <person name="Kuwar S.S."/>
            <person name="Lee S.L."/>
            <person name="Lehman R."/>
            <person name="Li K."/>
            <person name="Li Z."/>
            <person name="Liang H."/>
            <person name="Lovelace S."/>
            <person name="Lu Z."/>
            <person name="Mansfield J.H."/>
            <person name="McCulloch K.J."/>
            <person name="Mathew T."/>
            <person name="Morton B."/>
            <person name="Muzny D.M."/>
            <person name="Neunemann D."/>
            <person name="Ongeri F."/>
            <person name="Pauchet Y."/>
            <person name="Pu L.L."/>
            <person name="Pyrousis I."/>
            <person name="Rao X.J."/>
            <person name="Redding A."/>
            <person name="Roesel C."/>
            <person name="Sanchez-Gracia A."/>
            <person name="Schaack S."/>
            <person name="Shukla A."/>
            <person name="Tetreau G."/>
            <person name="Wang Y."/>
            <person name="Xiong G.H."/>
            <person name="Traut W."/>
            <person name="Walsh T.K."/>
            <person name="Worley K.C."/>
            <person name="Wu D."/>
            <person name="Wu W."/>
            <person name="Wu Y.Q."/>
            <person name="Zhang X."/>
            <person name="Zou Z."/>
            <person name="Zucker H."/>
            <person name="Briscoe A.D."/>
            <person name="Burmester T."/>
            <person name="Clem R.J."/>
            <person name="Feyereisen R."/>
            <person name="Grimmelikhuijzen C.J.P."/>
            <person name="Hamodrakas S.J."/>
            <person name="Hansson B.S."/>
            <person name="Huguet E."/>
            <person name="Jermiin L.S."/>
            <person name="Lan Q."/>
            <person name="Lehman H.K."/>
            <person name="Lorenzen M."/>
            <person name="Merzendorfer H."/>
            <person name="Michalopoulos I."/>
            <person name="Morton D.B."/>
            <person name="Muthukrishnan S."/>
            <person name="Oakeshott J.G."/>
            <person name="Palmer W."/>
            <person name="Park Y."/>
            <person name="Passarelli A.L."/>
            <person name="Rozas J."/>
            <person name="Schwartz L.M."/>
            <person name="Smith W."/>
            <person name="Southgate A."/>
            <person name="Vilcinskas A."/>
            <person name="Vogt R."/>
            <person name="Wang P."/>
            <person name="Werren J."/>
            <person name="Yu X.Q."/>
            <person name="Zhou J.J."/>
            <person name="Brown S.J."/>
            <person name="Scherer S.E."/>
            <person name="Richards S."/>
            <person name="Blissard G.W."/>
        </authorList>
    </citation>
    <scope>NUCLEOTIDE SEQUENCE</scope>
</reference>
<gene>
    <name evidence="2" type="ORF">O3G_MSEX007185</name>
</gene>
<keyword evidence="3" id="KW-1185">Reference proteome</keyword>
<dbReference type="GO" id="GO:0005576">
    <property type="term" value="C:extracellular region"/>
    <property type="evidence" value="ECO:0007669"/>
    <property type="project" value="InterPro"/>
</dbReference>
<feature type="signal peptide" evidence="1">
    <location>
        <begin position="1"/>
        <end position="28"/>
    </location>
</feature>
<comment type="caution">
    <text evidence="2">The sequence shown here is derived from an EMBL/GenBank/DDBJ whole genome shotgun (WGS) entry which is preliminary data.</text>
</comment>
<organism evidence="2 3">
    <name type="scientific">Manduca sexta</name>
    <name type="common">Tobacco hawkmoth</name>
    <name type="synonym">Tobacco hornworm</name>
    <dbReference type="NCBI Taxonomy" id="7130"/>
    <lineage>
        <taxon>Eukaryota</taxon>
        <taxon>Metazoa</taxon>
        <taxon>Ecdysozoa</taxon>
        <taxon>Arthropoda</taxon>
        <taxon>Hexapoda</taxon>
        <taxon>Insecta</taxon>
        <taxon>Pterygota</taxon>
        <taxon>Neoptera</taxon>
        <taxon>Endopterygota</taxon>
        <taxon>Lepidoptera</taxon>
        <taxon>Glossata</taxon>
        <taxon>Ditrysia</taxon>
        <taxon>Bombycoidea</taxon>
        <taxon>Sphingidae</taxon>
        <taxon>Sphinginae</taxon>
        <taxon>Sphingini</taxon>
        <taxon>Manduca</taxon>
    </lineage>
</organism>
<evidence type="ECO:0000256" key="1">
    <source>
        <dbReference type="SAM" id="SignalP"/>
    </source>
</evidence>
<proteinExistence type="predicted"/>
<keyword evidence="1" id="KW-0732">Signal</keyword>
<sequence length="260" mass="29335">MPSFLWSMGYKMLRTTVVLLTLAAIAFAAPTSDDIYNNVVIGDIDGAVAKSKELQKQGKGDIITEAVNRLIRDSQRNTMEYAYQLWSLEARDIVKERFPIQFRMMLGEHSIKLINKRDNLAMKLGVATDNSGDRIAYGAADDKTSDRVAWKFVPLSEDKRVYFKILNVQRGQYLKLGVETDSDGEHMAYASSGADTFRHQWYLQPAKADGNLVFFIVNREYNHALKLGRSVDSMGDRQVWGHNGNVIGNPELFGWSVVAF</sequence>
<evidence type="ECO:0000313" key="3">
    <source>
        <dbReference type="Proteomes" id="UP000791440"/>
    </source>
</evidence>
<dbReference type="Proteomes" id="UP000791440">
    <property type="component" value="Unassembled WGS sequence"/>
</dbReference>
<protein>
    <recommendedName>
        <fullName evidence="4">Microvitellogenin</fullName>
    </recommendedName>
</protein>
<feature type="chain" id="PRO_5037250990" description="Microvitellogenin" evidence="1">
    <location>
        <begin position="29"/>
        <end position="260"/>
    </location>
</feature>
<dbReference type="EMBL" id="JH668409">
    <property type="protein sequence ID" value="KAG6451528.1"/>
    <property type="molecule type" value="Genomic_DNA"/>
</dbReference>
<evidence type="ECO:0008006" key="4">
    <source>
        <dbReference type="Google" id="ProtNLM"/>
    </source>
</evidence>
<dbReference type="AlphaFoldDB" id="A0A921Z522"/>